<feature type="non-terminal residue" evidence="1">
    <location>
        <position position="1"/>
    </location>
</feature>
<proteinExistence type="predicted"/>
<gene>
    <name evidence="1" type="ORF">AVDCRST_MAG93-9419</name>
</gene>
<sequence length="72" mass="7741">DALSVPSNIVLHSNNGIPLGYNIDLRRSAQGRPCSVVTQLFGVLMDTWSPLLAMSTRVMFLCSIFATASSKA</sequence>
<evidence type="ECO:0000313" key="1">
    <source>
        <dbReference type="EMBL" id="CAA9385313.1"/>
    </source>
</evidence>
<dbReference type="AlphaFoldDB" id="A0A6J4NHL1"/>
<dbReference type="EMBL" id="CADCTR010003164">
    <property type="protein sequence ID" value="CAA9385313.1"/>
    <property type="molecule type" value="Genomic_DNA"/>
</dbReference>
<reference evidence="1" key="1">
    <citation type="submission" date="2020-02" db="EMBL/GenBank/DDBJ databases">
        <authorList>
            <person name="Meier V. D."/>
        </authorList>
    </citation>
    <scope>NUCLEOTIDE SEQUENCE</scope>
    <source>
        <strain evidence="1">AVDCRST_MAG93</strain>
    </source>
</reference>
<organism evidence="1">
    <name type="scientific">uncultured Chloroflexia bacterium</name>
    <dbReference type="NCBI Taxonomy" id="1672391"/>
    <lineage>
        <taxon>Bacteria</taxon>
        <taxon>Bacillati</taxon>
        <taxon>Chloroflexota</taxon>
        <taxon>Chloroflexia</taxon>
        <taxon>environmental samples</taxon>
    </lineage>
</organism>
<accession>A0A6J4NHL1</accession>
<protein>
    <submittedName>
        <fullName evidence="1">Uncharacterized protein</fullName>
    </submittedName>
</protein>
<name>A0A6J4NHL1_9CHLR</name>